<dbReference type="OrthoDB" id="9815002at2"/>
<dbReference type="InterPro" id="IPR008258">
    <property type="entry name" value="Transglycosylase_SLT_dom_1"/>
</dbReference>
<dbReference type="Proteomes" id="UP000276128">
    <property type="component" value="Unassembled WGS sequence"/>
</dbReference>
<keyword evidence="3" id="KW-1185">Reference proteome</keyword>
<reference evidence="2 3" key="1">
    <citation type="submission" date="2018-12" db="EMBL/GenBank/DDBJ databases">
        <title>Bacillus ochoae sp. nov., Paenibacillus whitsoniae sp. nov., Paenibacillus spiritus sp. nov. Isolated from the Mars Exploration Rover during spacecraft assembly.</title>
        <authorList>
            <person name="Seuylemezian A."/>
            <person name="Vaishampayan P."/>
        </authorList>
    </citation>
    <scope>NUCLEOTIDE SEQUENCE [LARGE SCALE GENOMIC DNA]</scope>
    <source>
        <strain evidence="2 3">MER 54</strain>
    </source>
</reference>
<comment type="caution">
    <text evidence="2">The sequence shown here is derived from an EMBL/GenBank/DDBJ whole genome shotgun (WGS) entry which is preliminary data.</text>
</comment>
<dbReference type="Gene3D" id="1.10.530.10">
    <property type="match status" value="1"/>
</dbReference>
<accession>A0A3S0C7G4</accession>
<sequence length="242" mass="25502">MNGVNGTNSVDPRVMKELLQLQILSKLSLFSDDTSSSVTNDDSDFGALLQSLMGQGGDTDPTMAALGEVEDGTLPDPLSLLGRSYNPLAQQGLTSALPAASAASTTAFDGLIQSASRKYGVDASLVKALIQQESSFNHQAVSSAGAKGLMQLMDATGLGLGVTNPFDPTQNVEAGTRFLSGLLKKYNGNESVALAAYNAGPGRIDRLGIRTDQDLRDKLHLLPAETQAYVSKVLGYRQRYSS</sequence>
<dbReference type="RefSeq" id="WP_126143156.1">
    <property type="nucleotide sequence ID" value="NZ_RXHU01000065.1"/>
</dbReference>
<name>A0A3S0C7G4_9BACL</name>
<feature type="domain" description="Transglycosylase SLT" evidence="1">
    <location>
        <begin position="111"/>
        <end position="207"/>
    </location>
</feature>
<evidence type="ECO:0000259" key="1">
    <source>
        <dbReference type="Pfam" id="PF01464"/>
    </source>
</evidence>
<dbReference type="CDD" id="cd16896">
    <property type="entry name" value="LT_Slt70-like"/>
    <property type="match status" value="1"/>
</dbReference>
<protein>
    <submittedName>
        <fullName evidence="2">Lytic transglycosylase domain-containing protein</fullName>
    </submittedName>
</protein>
<dbReference type="PANTHER" id="PTHR37423">
    <property type="entry name" value="SOLUBLE LYTIC MUREIN TRANSGLYCOSYLASE-RELATED"/>
    <property type="match status" value="1"/>
</dbReference>
<dbReference type="EMBL" id="RXHU01000065">
    <property type="protein sequence ID" value="RTE07712.1"/>
    <property type="molecule type" value="Genomic_DNA"/>
</dbReference>
<evidence type="ECO:0000313" key="3">
    <source>
        <dbReference type="Proteomes" id="UP000276128"/>
    </source>
</evidence>
<gene>
    <name evidence="2" type="ORF">EJQ19_20755</name>
</gene>
<dbReference type="SUPFAM" id="SSF53955">
    <property type="entry name" value="Lysozyme-like"/>
    <property type="match status" value="1"/>
</dbReference>
<dbReference type="PANTHER" id="PTHR37423:SF2">
    <property type="entry name" value="MEMBRANE-BOUND LYTIC MUREIN TRANSGLYCOSYLASE C"/>
    <property type="match status" value="1"/>
</dbReference>
<dbReference type="InterPro" id="IPR023346">
    <property type="entry name" value="Lysozyme-like_dom_sf"/>
</dbReference>
<evidence type="ECO:0000313" key="2">
    <source>
        <dbReference type="EMBL" id="RTE07712.1"/>
    </source>
</evidence>
<dbReference type="Pfam" id="PF01464">
    <property type="entry name" value="SLT"/>
    <property type="match status" value="1"/>
</dbReference>
<proteinExistence type="predicted"/>
<organism evidence="2 3">
    <name type="scientific">Paenibacillus whitsoniae</name>
    <dbReference type="NCBI Taxonomy" id="2496558"/>
    <lineage>
        <taxon>Bacteria</taxon>
        <taxon>Bacillati</taxon>
        <taxon>Bacillota</taxon>
        <taxon>Bacilli</taxon>
        <taxon>Bacillales</taxon>
        <taxon>Paenibacillaceae</taxon>
        <taxon>Paenibacillus</taxon>
    </lineage>
</organism>
<dbReference type="AlphaFoldDB" id="A0A3S0C7G4"/>